<keyword evidence="2" id="KW-1185">Reference proteome</keyword>
<accession>A0ACB9SAV8</accession>
<proteinExistence type="predicted"/>
<name>A0ACB9SAV8_9MYRT</name>
<gene>
    <name evidence="1" type="ORF">MLD38_000850</name>
</gene>
<dbReference type="EMBL" id="CM042880">
    <property type="protein sequence ID" value="KAI4388530.1"/>
    <property type="molecule type" value="Genomic_DNA"/>
</dbReference>
<comment type="caution">
    <text evidence="1">The sequence shown here is derived from an EMBL/GenBank/DDBJ whole genome shotgun (WGS) entry which is preliminary data.</text>
</comment>
<organism evidence="1 2">
    <name type="scientific">Melastoma candidum</name>
    <dbReference type="NCBI Taxonomy" id="119954"/>
    <lineage>
        <taxon>Eukaryota</taxon>
        <taxon>Viridiplantae</taxon>
        <taxon>Streptophyta</taxon>
        <taxon>Embryophyta</taxon>
        <taxon>Tracheophyta</taxon>
        <taxon>Spermatophyta</taxon>
        <taxon>Magnoliopsida</taxon>
        <taxon>eudicotyledons</taxon>
        <taxon>Gunneridae</taxon>
        <taxon>Pentapetalae</taxon>
        <taxon>rosids</taxon>
        <taxon>malvids</taxon>
        <taxon>Myrtales</taxon>
        <taxon>Melastomataceae</taxon>
        <taxon>Melastomatoideae</taxon>
        <taxon>Melastomateae</taxon>
        <taxon>Melastoma</taxon>
    </lineage>
</organism>
<protein>
    <submittedName>
        <fullName evidence="1">Uncharacterized protein</fullName>
    </submittedName>
</protein>
<dbReference type="Proteomes" id="UP001057402">
    <property type="component" value="Chromosome 1"/>
</dbReference>
<sequence>MKLVVLVFVAVLLLLQCFSPAARVPTSSGVEQFWDRTTIILYNRIGMMVTLHCKSKDDDLGIHVLEKDESWRFSFDPNFAFSTLFYGSFQWGGETHDFDVYKQTREYMYKEIGWSVWTTGPCCSDPDQRIVCFTWNN</sequence>
<reference evidence="2" key="1">
    <citation type="journal article" date="2023" name="Front. Plant Sci.">
        <title>Chromosomal-level genome assembly of Melastoma candidum provides insights into trichome evolution.</title>
        <authorList>
            <person name="Zhong Y."/>
            <person name="Wu W."/>
            <person name="Sun C."/>
            <person name="Zou P."/>
            <person name="Liu Y."/>
            <person name="Dai S."/>
            <person name="Zhou R."/>
        </authorList>
    </citation>
    <scope>NUCLEOTIDE SEQUENCE [LARGE SCALE GENOMIC DNA]</scope>
</reference>
<evidence type="ECO:0000313" key="2">
    <source>
        <dbReference type="Proteomes" id="UP001057402"/>
    </source>
</evidence>
<evidence type="ECO:0000313" key="1">
    <source>
        <dbReference type="EMBL" id="KAI4388530.1"/>
    </source>
</evidence>